<dbReference type="InterPro" id="IPR025589">
    <property type="entry name" value="Toprim_C_rpt"/>
</dbReference>
<reference evidence="1" key="1">
    <citation type="journal article" date="2015" name="Proc. Natl. Acad. Sci. U.S.A.">
        <title>Networks of energetic and metabolic interactions define dynamics in microbial communities.</title>
        <authorList>
            <person name="Embree M."/>
            <person name="Liu J.K."/>
            <person name="Al-Bassam M.M."/>
            <person name="Zengler K."/>
        </authorList>
    </citation>
    <scope>NUCLEOTIDE SEQUENCE</scope>
</reference>
<proteinExistence type="predicted"/>
<dbReference type="AlphaFoldDB" id="A0A0W8E9E4"/>
<protein>
    <submittedName>
        <fullName evidence="1">Uncharacterized protein</fullName>
    </submittedName>
</protein>
<name>A0A0W8E9E4_9ZZZZ</name>
<evidence type="ECO:0000313" key="1">
    <source>
        <dbReference type="EMBL" id="KUG05252.1"/>
    </source>
</evidence>
<sequence>MLNCPKCKKTSLIMQSNIFSCSNCGFKIGRTILKKNITPDMINELYSNGRTRLIQGFVSKKGKPFEASLVLEGDKVVFSFPGEKKDSQTTKIRIHSSSPGLANIKITGKVQYDTLVDFGLVSSRMAECLGVIAAAKYLKHHNVSGNVNISANNREFVQYVLRETVPRKKEMQNTIIYLWNILEEFEWDISYQRQQKTKLTGGTRVKSFPQSLFPWLRIEKTIAGDMIYVTLPNCPAAQAQIIASIRLAKKDGEGSIVIPLNARGALDAWINAVTKRNG</sequence>
<organism evidence="1">
    <name type="scientific">hydrocarbon metagenome</name>
    <dbReference type="NCBI Taxonomy" id="938273"/>
    <lineage>
        <taxon>unclassified sequences</taxon>
        <taxon>metagenomes</taxon>
        <taxon>ecological metagenomes</taxon>
    </lineage>
</organism>
<dbReference type="EMBL" id="LNQE01001822">
    <property type="protein sequence ID" value="KUG05252.1"/>
    <property type="molecule type" value="Genomic_DNA"/>
</dbReference>
<comment type="caution">
    <text evidence="1">The sequence shown here is derived from an EMBL/GenBank/DDBJ whole genome shotgun (WGS) entry which is preliminary data.</text>
</comment>
<gene>
    <name evidence="1" type="ORF">ASZ90_017325</name>
</gene>
<dbReference type="Pfam" id="PF13342">
    <property type="entry name" value="Toprim_Crpt"/>
    <property type="match status" value="1"/>
</dbReference>
<accession>A0A0W8E9E4</accession>